<dbReference type="AlphaFoldDB" id="A0A2K4ZKB8"/>
<organism evidence="6 7">
    <name type="scientific">Acetatifactor muris</name>
    <dbReference type="NCBI Taxonomy" id="879566"/>
    <lineage>
        <taxon>Bacteria</taxon>
        <taxon>Bacillati</taxon>
        <taxon>Bacillota</taxon>
        <taxon>Clostridia</taxon>
        <taxon>Lachnospirales</taxon>
        <taxon>Lachnospiraceae</taxon>
        <taxon>Acetatifactor</taxon>
    </lineage>
</organism>
<dbReference type="PANTHER" id="PTHR11228:SF7">
    <property type="entry name" value="PQQA PEPTIDE CYCLASE"/>
    <property type="match status" value="1"/>
</dbReference>
<dbReference type="InterPro" id="IPR013785">
    <property type="entry name" value="Aldolase_TIM"/>
</dbReference>
<dbReference type="SFLD" id="SFLDS00029">
    <property type="entry name" value="Radical_SAM"/>
    <property type="match status" value="1"/>
</dbReference>
<evidence type="ECO:0000256" key="2">
    <source>
        <dbReference type="ARBA" id="ARBA00022723"/>
    </source>
</evidence>
<dbReference type="SUPFAM" id="SSF102114">
    <property type="entry name" value="Radical SAM enzymes"/>
    <property type="match status" value="1"/>
</dbReference>
<keyword evidence="1" id="KW-0949">S-adenosyl-L-methionine</keyword>
<evidence type="ECO:0000313" key="6">
    <source>
        <dbReference type="EMBL" id="SOY30846.1"/>
    </source>
</evidence>
<keyword evidence="3" id="KW-0408">Iron</keyword>
<dbReference type="Proteomes" id="UP000236311">
    <property type="component" value="Unassembled WGS sequence"/>
</dbReference>
<dbReference type="Gene3D" id="3.20.20.70">
    <property type="entry name" value="Aldolase class I"/>
    <property type="match status" value="1"/>
</dbReference>
<dbReference type="GO" id="GO:0051536">
    <property type="term" value="F:iron-sulfur cluster binding"/>
    <property type="evidence" value="ECO:0007669"/>
    <property type="project" value="UniProtKB-KW"/>
</dbReference>
<feature type="domain" description="Radical SAM core" evidence="5">
    <location>
        <begin position="14"/>
        <end position="137"/>
    </location>
</feature>
<dbReference type="InterPro" id="IPR007197">
    <property type="entry name" value="rSAM"/>
</dbReference>
<dbReference type="GO" id="GO:0003824">
    <property type="term" value="F:catalytic activity"/>
    <property type="evidence" value="ECO:0007669"/>
    <property type="project" value="InterPro"/>
</dbReference>
<keyword evidence="7" id="KW-1185">Reference proteome</keyword>
<evidence type="ECO:0000256" key="4">
    <source>
        <dbReference type="ARBA" id="ARBA00023014"/>
    </source>
</evidence>
<dbReference type="PANTHER" id="PTHR11228">
    <property type="entry name" value="RADICAL SAM DOMAIN PROTEIN"/>
    <property type="match status" value="1"/>
</dbReference>
<evidence type="ECO:0000256" key="3">
    <source>
        <dbReference type="ARBA" id="ARBA00023004"/>
    </source>
</evidence>
<accession>A0A2K4ZKB8</accession>
<dbReference type="InterPro" id="IPR058240">
    <property type="entry name" value="rSAM_sf"/>
</dbReference>
<gene>
    <name evidence="6" type="ORF">AMURIS_03577</name>
</gene>
<dbReference type="EMBL" id="OFSM01000020">
    <property type="protein sequence ID" value="SOY30846.1"/>
    <property type="molecule type" value="Genomic_DNA"/>
</dbReference>
<keyword evidence="4" id="KW-0411">Iron-sulfur</keyword>
<evidence type="ECO:0000256" key="1">
    <source>
        <dbReference type="ARBA" id="ARBA00022691"/>
    </source>
</evidence>
<dbReference type="InterPro" id="IPR050377">
    <property type="entry name" value="Radical_SAM_PqqE_MftC-like"/>
</dbReference>
<sequence length="254" mass="28525">MNQYVKNLNRIEFVITYGCTGRCKHCSEGDHNSAGQFIEAEAAGRVVRDIAGKYAVNSVMTFGGEPLLCPEAVYAVHQAAMEMKIPNRQIITNGFFSRDSEKIKRVAGELARCGVNDILVSADAFHQETIPLEPVKEFTMEVKRAGIRVQIQPAWLVSKEHENPYNHCTKEILEEFEVMGISQSEGNVIIPTGNARRYLSEYYDMSREYISPYEEDPRDIRAICVDPNGDVLGGNIYETGILEILERYDAGSFS</sequence>
<proteinExistence type="predicted"/>
<dbReference type="Pfam" id="PF04055">
    <property type="entry name" value="Radical_SAM"/>
    <property type="match status" value="1"/>
</dbReference>
<dbReference type="OrthoDB" id="118633at2"/>
<dbReference type="CDD" id="cd01335">
    <property type="entry name" value="Radical_SAM"/>
    <property type="match status" value="1"/>
</dbReference>
<dbReference type="GO" id="GO:0046872">
    <property type="term" value="F:metal ion binding"/>
    <property type="evidence" value="ECO:0007669"/>
    <property type="project" value="UniProtKB-KW"/>
</dbReference>
<evidence type="ECO:0000259" key="5">
    <source>
        <dbReference type="Pfam" id="PF04055"/>
    </source>
</evidence>
<keyword evidence="2" id="KW-0479">Metal-binding</keyword>
<name>A0A2K4ZKB8_9FIRM</name>
<dbReference type="RefSeq" id="WP_103240867.1">
    <property type="nucleotide sequence ID" value="NZ_JANJZD010000020.1"/>
</dbReference>
<protein>
    <submittedName>
        <fullName evidence="6">Molybdenum cofactor biosynthesis protein A</fullName>
    </submittedName>
</protein>
<reference evidence="6 7" key="1">
    <citation type="submission" date="2018-01" db="EMBL/GenBank/DDBJ databases">
        <authorList>
            <person name="Gaut B.S."/>
            <person name="Morton B.R."/>
            <person name="Clegg M.T."/>
            <person name="Duvall M.R."/>
        </authorList>
    </citation>
    <scope>NUCLEOTIDE SEQUENCE [LARGE SCALE GENOMIC DNA]</scope>
    <source>
        <strain evidence="6">GP69</strain>
    </source>
</reference>
<evidence type="ECO:0000313" key="7">
    <source>
        <dbReference type="Proteomes" id="UP000236311"/>
    </source>
</evidence>